<keyword evidence="8" id="KW-1185">Reference proteome</keyword>
<dbReference type="Proteomes" id="UP000019109">
    <property type="component" value="Unassembled WGS sequence"/>
</dbReference>
<dbReference type="SUPFAM" id="SSF52540">
    <property type="entry name" value="P-loop containing nucleoside triphosphate hydrolases"/>
    <property type="match status" value="1"/>
</dbReference>
<dbReference type="GO" id="GO:0016787">
    <property type="term" value="F:hydrolase activity"/>
    <property type="evidence" value="ECO:0007669"/>
    <property type="project" value="UniProtKB-KW"/>
</dbReference>
<accession>W4V384</accession>
<keyword evidence="5" id="KW-0051">Antiviral defense</keyword>
<dbReference type="GO" id="GO:0046872">
    <property type="term" value="F:metal ion binding"/>
    <property type="evidence" value="ECO:0007669"/>
    <property type="project" value="UniProtKB-KW"/>
</dbReference>
<dbReference type="GO" id="GO:0003676">
    <property type="term" value="F:nucleic acid binding"/>
    <property type="evidence" value="ECO:0007669"/>
    <property type="project" value="InterPro"/>
</dbReference>
<evidence type="ECO:0000256" key="2">
    <source>
        <dbReference type="ARBA" id="ARBA00009046"/>
    </source>
</evidence>
<evidence type="ECO:0000256" key="3">
    <source>
        <dbReference type="ARBA" id="ARBA00022723"/>
    </source>
</evidence>
<dbReference type="Gene3D" id="3.40.50.300">
    <property type="entry name" value="P-loop containing nucleotide triphosphate hydrolases"/>
    <property type="match status" value="1"/>
</dbReference>
<gene>
    <name evidence="7" type="ORF">JCM21531_971</name>
</gene>
<dbReference type="InterPro" id="IPR027417">
    <property type="entry name" value="P-loop_NTPase"/>
</dbReference>
<reference evidence="7" key="1">
    <citation type="journal article" date="2014" name="Genome Announc.">
        <title>Draft Genome Sequence of Clostridium straminisolvens Strain JCM 21531T, Isolated from a Cellulose-Degrading Bacterial Community.</title>
        <authorList>
            <person name="Yuki M."/>
            <person name="Oshima K."/>
            <person name="Suda W."/>
            <person name="Sakamoto M."/>
            <person name="Kitamura K."/>
            <person name="Iida T."/>
            <person name="Hattori M."/>
            <person name="Ohkuma M."/>
        </authorList>
    </citation>
    <scope>NUCLEOTIDE SEQUENCE [LARGE SCALE GENOMIC DNA]</scope>
    <source>
        <strain evidence="7">JCM 21531</strain>
    </source>
</reference>
<dbReference type="GO" id="GO:0005524">
    <property type="term" value="F:ATP binding"/>
    <property type="evidence" value="ECO:0007669"/>
    <property type="project" value="InterPro"/>
</dbReference>
<feature type="domain" description="HD Cas3-type" evidence="6">
    <location>
        <begin position="28"/>
        <end position="213"/>
    </location>
</feature>
<evidence type="ECO:0000313" key="7">
    <source>
        <dbReference type="EMBL" id="GAE87587.1"/>
    </source>
</evidence>
<dbReference type="EMBL" id="BAVR01000008">
    <property type="protein sequence ID" value="GAE87587.1"/>
    <property type="molecule type" value="Genomic_DNA"/>
</dbReference>
<evidence type="ECO:0000313" key="8">
    <source>
        <dbReference type="Proteomes" id="UP000019109"/>
    </source>
</evidence>
<evidence type="ECO:0000256" key="4">
    <source>
        <dbReference type="ARBA" id="ARBA00022801"/>
    </source>
</evidence>
<dbReference type="InterPro" id="IPR011545">
    <property type="entry name" value="DEAD/DEAH_box_helicase_dom"/>
</dbReference>
<protein>
    <submittedName>
        <fullName evidence="7">CRISPR-associated helicase Cas3</fullName>
    </submittedName>
</protein>
<comment type="caution">
    <text evidence="7">The sequence shown here is derived from an EMBL/GenBank/DDBJ whole genome shotgun (WGS) entry which is preliminary data.</text>
</comment>
<dbReference type="GO" id="GO:0051607">
    <property type="term" value="P:defense response to virus"/>
    <property type="evidence" value="ECO:0007669"/>
    <property type="project" value="UniProtKB-KW"/>
</dbReference>
<proteinExistence type="inferred from homology"/>
<comment type="similarity">
    <text evidence="1">In the N-terminal section; belongs to the CRISPR-associated nuclease Cas3-HD family.</text>
</comment>
<organism evidence="7 8">
    <name type="scientific">Acetivibrio straminisolvens JCM 21531</name>
    <dbReference type="NCBI Taxonomy" id="1294263"/>
    <lineage>
        <taxon>Bacteria</taxon>
        <taxon>Bacillati</taxon>
        <taxon>Bacillota</taxon>
        <taxon>Clostridia</taxon>
        <taxon>Eubacteriales</taxon>
        <taxon>Oscillospiraceae</taxon>
        <taxon>Acetivibrio</taxon>
    </lineage>
</organism>
<dbReference type="STRING" id="1294263.JCM21531_971"/>
<dbReference type="Pfam" id="PF00270">
    <property type="entry name" value="DEAD"/>
    <property type="match status" value="1"/>
</dbReference>
<dbReference type="NCBIfam" id="TIGR01596">
    <property type="entry name" value="cas3_HD"/>
    <property type="match status" value="1"/>
</dbReference>
<evidence type="ECO:0000256" key="5">
    <source>
        <dbReference type="ARBA" id="ARBA00023118"/>
    </source>
</evidence>
<dbReference type="PROSITE" id="PS51643">
    <property type="entry name" value="HD_CAS3"/>
    <property type="match status" value="1"/>
</dbReference>
<dbReference type="RefSeq" id="WP_243467148.1">
    <property type="nucleotide sequence ID" value="NZ_BAVR01000008.1"/>
</dbReference>
<evidence type="ECO:0000259" key="6">
    <source>
        <dbReference type="PROSITE" id="PS51643"/>
    </source>
</evidence>
<keyword evidence="3" id="KW-0479">Metal-binding</keyword>
<dbReference type="CDD" id="cd09641">
    <property type="entry name" value="Cas3''_I"/>
    <property type="match status" value="1"/>
</dbReference>
<name>W4V384_9FIRM</name>
<dbReference type="AlphaFoldDB" id="W4V384"/>
<keyword evidence="4" id="KW-0378">Hydrolase</keyword>
<evidence type="ECO:0000256" key="1">
    <source>
        <dbReference type="ARBA" id="ARBA00006847"/>
    </source>
</evidence>
<sequence>MYFAKPVDDYEGTYEYHVKKCTEILDFEIRSKYLILERILSNYGIDIEDFIQKIKTAVIFHDFGKLNSYFQDYMKRIIEKKKLSGIKHFRHEVLSCLFLMANEKSKEAYFPYHILAVLGHHKMLSADLKNFERERVWQDKWPEISEEAVKHALEVAREQGIKVDGKGSIEGRNINNYLNALLKLALALYDKDRERLRLIYSISKGLLQNCDWIASSKIDYNDVCFINVSAHDIEKKLREKLERESKKYVKREFHSICANTYGDIVAIAPTGSGKTEAALMWAQNSRTSKIIFLMPTMVTSNSLYERLSTCYFPKTSCGLSHSGAETYFYRKSKEDEKENDYDKFQILHQKAFIPAVMVSTVDQLLSTEFHTGLWNQKEYALVGSSVIFDEIHAYDSYTIGL</sequence>
<comment type="similarity">
    <text evidence="2">In the central section; belongs to the CRISPR-associated helicase Cas3 family.</text>
</comment>
<dbReference type="InterPro" id="IPR006483">
    <property type="entry name" value="CRISPR-assoc_Cas3_HD"/>
</dbReference>
<dbReference type="Pfam" id="PF18019">
    <property type="entry name" value="Cas3_HD"/>
    <property type="match status" value="1"/>
</dbReference>
<dbReference type="Gene3D" id="1.10.3210.30">
    <property type="match status" value="1"/>
</dbReference>
<dbReference type="InterPro" id="IPR038257">
    <property type="entry name" value="CRISPR-assoc_Cas3_HD_sf"/>
</dbReference>